<evidence type="ECO:0000259" key="5">
    <source>
        <dbReference type="SMART" id="SM00409"/>
    </source>
</evidence>
<proteinExistence type="predicted"/>
<dbReference type="PANTHER" id="PTHR44337">
    <property type="entry name" value="CARCINOEMBRYONIC ANTIGEN-RELATED CELL ADHESION MOLECULE 8"/>
    <property type="match status" value="1"/>
</dbReference>
<evidence type="ECO:0000313" key="7">
    <source>
        <dbReference type="Proteomes" id="UP001529510"/>
    </source>
</evidence>
<dbReference type="Gene3D" id="2.60.40.10">
    <property type="entry name" value="Immunoglobulins"/>
    <property type="match status" value="1"/>
</dbReference>
<organism evidence="6 7">
    <name type="scientific">Cirrhinus mrigala</name>
    <name type="common">Mrigala</name>
    <dbReference type="NCBI Taxonomy" id="683832"/>
    <lineage>
        <taxon>Eukaryota</taxon>
        <taxon>Metazoa</taxon>
        <taxon>Chordata</taxon>
        <taxon>Craniata</taxon>
        <taxon>Vertebrata</taxon>
        <taxon>Euteleostomi</taxon>
        <taxon>Actinopterygii</taxon>
        <taxon>Neopterygii</taxon>
        <taxon>Teleostei</taxon>
        <taxon>Ostariophysi</taxon>
        <taxon>Cypriniformes</taxon>
        <taxon>Cyprinidae</taxon>
        <taxon>Labeoninae</taxon>
        <taxon>Labeonini</taxon>
        <taxon>Cirrhinus</taxon>
    </lineage>
</organism>
<evidence type="ECO:0000256" key="2">
    <source>
        <dbReference type="ARBA" id="ARBA00023157"/>
    </source>
</evidence>
<keyword evidence="4" id="KW-0393">Immunoglobulin domain</keyword>
<dbReference type="InterPro" id="IPR052598">
    <property type="entry name" value="IgSF_CEA-related"/>
</dbReference>
<keyword evidence="2" id="KW-1015">Disulfide bond</keyword>
<evidence type="ECO:0000256" key="3">
    <source>
        <dbReference type="ARBA" id="ARBA00023180"/>
    </source>
</evidence>
<feature type="domain" description="Immunoglobulin" evidence="5">
    <location>
        <begin position="10"/>
        <end position="93"/>
    </location>
</feature>
<evidence type="ECO:0000256" key="4">
    <source>
        <dbReference type="ARBA" id="ARBA00023319"/>
    </source>
</evidence>
<dbReference type="InterPro" id="IPR003599">
    <property type="entry name" value="Ig_sub"/>
</dbReference>
<reference evidence="6 7" key="1">
    <citation type="submission" date="2024-05" db="EMBL/GenBank/DDBJ databases">
        <title>Genome sequencing and assembly of Indian major carp, Cirrhinus mrigala (Hamilton, 1822).</title>
        <authorList>
            <person name="Mohindra V."/>
            <person name="Chowdhury L.M."/>
            <person name="Lal K."/>
            <person name="Jena J.K."/>
        </authorList>
    </citation>
    <scope>NUCLEOTIDE SEQUENCE [LARGE SCALE GENOMIC DNA]</scope>
    <source>
        <strain evidence="6">CM1030</strain>
        <tissue evidence="6">Blood</tissue>
    </source>
</reference>
<name>A0ABD0NYJ6_CIRMR</name>
<dbReference type="AlphaFoldDB" id="A0ABD0NYJ6"/>
<dbReference type="EMBL" id="JAMKFB020000019">
    <property type="protein sequence ID" value="KAL0166958.1"/>
    <property type="molecule type" value="Genomic_DNA"/>
</dbReference>
<dbReference type="InterPro" id="IPR036179">
    <property type="entry name" value="Ig-like_dom_sf"/>
</dbReference>
<dbReference type="InterPro" id="IPR013783">
    <property type="entry name" value="Ig-like_fold"/>
</dbReference>
<sequence>PVTDVMISSNLPEAVEFNSTVVLTCSAKGSFTYKWMNGSVPLAVDGPRMNISQVGNVLNIAEVRRTDLRGPIFCIAENALESGRSAAFNLTVSCTYLITPTHA</sequence>
<evidence type="ECO:0000313" key="6">
    <source>
        <dbReference type="EMBL" id="KAL0166958.1"/>
    </source>
</evidence>
<evidence type="ECO:0000256" key="1">
    <source>
        <dbReference type="ARBA" id="ARBA00022729"/>
    </source>
</evidence>
<dbReference type="PANTHER" id="PTHR44337:SF13">
    <property type="entry name" value="IMMUNOGLOBULIN SUPERFAMILY MEMBER 23"/>
    <property type="match status" value="1"/>
</dbReference>
<dbReference type="SUPFAM" id="SSF48726">
    <property type="entry name" value="Immunoglobulin"/>
    <property type="match status" value="1"/>
</dbReference>
<dbReference type="Proteomes" id="UP001529510">
    <property type="component" value="Unassembled WGS sequence"/>
</dbReference>
<keyword evidence="3" id="KW-0325">Glycoprotein</keyword>
<keyword evidence="7" id="KW-1185">Reference proteome</keyword>
<comment type="caution">
    <text evidence="6">The sequence shown here is derived from an EMBL/GenBank/DDBJ whole genome shotgun (WGS) entry which is preliminary data.</text>
</comment>
<keyword evidence="1" id="KW-0732">Signal</keyword>
<accession>A0ABD0NYJ6</accession>
<gene>
    <name evidence="6" type="ORF">M9458_038802</name>
</gene>
<feature type="non-terminal residue" evidence="6">
    <location>
        <position position="1"/>
    </location>
</feature>
<protein>
    <recommendedName>
        <fullName evidence="5">Immunoglobulin domain-containing protein</fullName>
    </recommendedName>
</protein>
<dbReference type="Pfam" id="PF13927">
    <property type="entry name" value="Ig_3"/>
    <property type="match status" value="1"/>
</dbReference>
<dbReference type="SMART" id="SM00409">
    <property type="entry name" value="IG"/>
    <property type="match status" value="1"/>
</dbReference>